<dbReference type="Gene3D" id="3.30.420.10">
    <property type="entry name" value="Ribonuclease H-like superfamily/Ribonuclease H"/>
    <property type="match status" value="1"/>
</dbReference>
<dbReference type="GO" id="GO:0003887">
    <property type="term" value="F:DNA-directed DNA polymerase activity"/>
    <property type="evidence" value="ECO:0007669"/>
    <property type="project" value="UniProtKB-KW"/>
</dbReference>
<proteinExistence type="predicted"/>
<dbReference type="PATRIC" id="fig|1423740.3.peg.1803"/>
<dbReference type="STRING" id="1423740.FC36_GL001669"/>
<reference evidence="9 10" key="1">
    <citation type="journal article" date="2015" name="Genome Announc.">
        <title>Expanding the biotechnology potential of lactobacilli through comparative genomics of 213 strains and associated genera.</title>
        <authorList>
            <person name="Sun Z."/>
            <person name="Harris H.M."/>
            <person name="McCann A."/>
            <person name="Guo C."/>
            <person name="Argimon S."/>
            <person name="Zhang W."/>
            <person name="Yang X."/>
            <person name="Jeffery I.B."/>
            <person name="Cooney J.C."/>
            <person name="Kagawa T.F."/>
            <person name="Liu W."/>
            <person name="Song Y."/>
            <person name="Salvetti E."/>
            <person name="Wrobel A."/>
            <person name="Rasinkangas P."/>
            <person name="Parkhill J."/>
            <person name="Rea M.C."/>
            <person name="O'Sullivan O."/>
            <person name="Ritari J."/>
            <person name="Douillard F.P."/>
            <person name="Paul Ross R."/>
            <person name="Yang R."/>
            <person name="Briner A.E."/>
            <person name="Felis G.E."/>
            <person name="de Vos W.M."/>
            <person name="Barrangou R."/>
            <person name="Klaenhammer T.R."/>
            <person name="Caufield P.W."/>
            <person name="Cui Y."/>
            <person name="Zhang H."/>
            <person name="O'Toole P.W."/>
        </authorList>
    </citation>
    <scope>NUCLEOTIDE SEQUENCE [LARGE SCALE GENOMIC DNA]</scope>
    <source>
        <strain evidence="9 10">DSM 15833</strain>
    </source>
</reference>
<dbReference type="AlphaFoldDB" id="A0A0R1U2B6"/>
<evidence type="ECO:0000256" key="2">
    <source>
        <dbReference type="ARBA" id="ARBA00022695"/>
    </source>
</evidence>
<dbReference type="InterPro" id="IPR006054">
    <property type="entry name" value="DnaQ"/>
</dbReference>
<evidence type="ECO:0000256" key="7">
    <source>
        <dbReference type="ARBA" id="ARBA00070925"/>
    </source>
</evidence>
<keyword evidence="4" id="KW-0540">Nuclease</keyword>
<dbReference type="GO" id="GO:0003677">
    <property type="term" value="F:DNA binding"/>
    <property type="evidence" value="ECO:0007669"/>
    <property type="project" value="InterPro"/>
</dbReference>
<keyword evidence="2" id="KW-0548">Nucleotidyltransferase</keyword>
<dbReference type="OrthoDB" id="9803913at2"/>
<comment type="caution">
    <text evidence="9">The sequence shown here is derived from an EMBL/GenBank/DDBJ whole genome shotgun (WGS) entry which is preliminary data.</text>
</comment>
<dbReference type="EMBL" id="AZFH01000003">
    <property type="protein sequence ID" value="KRL85013.1"/>
    <property type="molecule type" value="Genomic_DNA"/>
</dbReference>
<keyword evidence="5" id="KW-0269">Exonuclease</keyword>
<evidence type="ECO:0000256" key="3">
    <source>
        <dbReference type="ARBA" id="ARBA00022705"/>
    </source>
</evidence>
<evidence type="ECO:0000256" key="5">
    <source>
        <dbReference type="ARBA" id="ARBA00022839"/>
    </source>
</evidence>
<dbReference type="InterPro" id="IPR013520">
    <property type="entry name" value="Ribonucl_H"/>
</dbReference>
<dbReference type="FunFam" id="3.30.420.10:FF:000045">
    <property type="entry name" value="3'-5' exonuclease DinG"/>
    <property type="match status" value="1"/>
</dbReference>
<keyword evidence="3" id="KW-0235">DNA replication</keyword>
<evidence type="ECO:0000256" key="1">
    <source>
        <dbReference type="ARBA" id="ARBA00022679"/>
    </source>
</evidence>
<dbReference type="Pfam" id="PF00929">
    <property type="entry name" value="RNase_T"/>
    <property type="match status" value="1"/>
</dbReference>
<gene>
    <name evidence="9" type="ORF">FC36_GL001669</name>
</gene>
<dbReference type="InterPro" id="IPR036397">
    <property type="entry name" value="RNaseH_sf"/>
</dbReference>
<dbReference type="GO" id="GO:0008408">
    <property type="term" value="F:3'-5' exonuclease activity"/>
    <property type="evidence" value="ECO:0007669"/>
    <property type="project" value="TreeGrafter"/>
</dbReference>
<dbReference type="InterPro" id="IPR012337">
    <property type="entry name" value="RNaseH-like_sf"/>
</dbReference>
<name>A0A0R1U2B6_9LACO</name>
<evidence type="ECO:0000313" key="9">
    <source>
        <dbReference type="EMBL" id="KRL85013.1"/>
    </source>
</evidence>
<dbReference type="PANTHER" id="PTHR30231">
    <property type="entry name" value="DNA POLYMERASE III SUBUNIT EPSILON"/>
    <property type="match status" value="1"/>
</dbReference>
<evidence type="ECO:0000256" key="6">
    <source>
        <dbReference type="ARBA" id="ARBA00022932"/>
    </source>
</evidence>
<feature type="domain" description="Exonuclease" evidence="8">
    <location>
        <begin position="2"/>
        <end position="167"/>
    </location>
</feature>
<dbReference type="NCBIfam" id="TIGR00573">
    <property type="entry name" value="dnaq"/>
    <property type="match status" value="1"/>
</dbReference>
<dbReference type="CDD" id="cd06130">
    <property type="entry name" value="DNA_pol_III_epsilon_like"/>
    <property type="match status" value="1"/>
</dbReference>
<dbReference type="GO" id="GO:0006260">
    <property type="term" value="P:DNA replication"/>
    <property type="evidence" value="ECO:0007669"/>
    <property type="project" value="UniProtKB-KW"/>
</dbReference>
<dbReference type="Proteomes" id="UP000051048">
    <property type="component" value="Unassembled WGS sequence"/>
</dbReference>
<keyword evidence="6 9" id="KW-0239">DNA-directed DNA polymerase</keyword>
<dbReference type="PANTHER" id="PTHR30231:SF42">
    <property type="entry name" value="EXONUCLEASE"/>
    <property type="match status" value="1"/>
</dbReference>
<dbReference type="SMART" id="SM00479">
    <property type="entry name" value="EXOIII"/>
    <property type="match status" value="1"/>
</dbReference>
<accession>A0A0R1U2B6</accession>
<organism evidence="9 10">
    <name type="scientific">Ligilactobacillus equi DSM 15833 = JCM 10991</name>
    <dbReference type="NCBI Taxonomy" id="1423740"/>
    <lineage>
        <taxon>Bacteria</taxon>
        <taxon>Bacillati</taxon>
        <taxon>Bacillota</taxon>
        <taxon>Bacilli</taxon>
        <taxon>Lactobacillales</taxon>
        <taxon>Lactobacillaceae</taxon>
        <taxon>Ligilactobacillus</taxon>
    </lineage>
</organism>
<dbReference type="SUPFAM" id="SSF53098">
    <property type="entry name" value="Ribonuclease H-like"/>
    <property type="match status" value="1"/>
</dbReference>
<keyword evidence="5" id="KW-0378">Hydrolase</keyword>
<dbReference type="GO" id="GO:0005829">
    <property type="term" value="C:cytosol"/>
    <property type="evidence" value="ECO:0007669"/>
    <property type="project" value="TreeGrafter"/>
</dbReference>
<protein>
    <recommendedName>
        <fullName evidence="7">DNA polymerase III polC-type</fullName>
    </recommendedName>
</protein>
<dbReference type="RefSeq" id="WP_023859144.1">
    <property type="nucleotide sequence ID" value="NZ_AZFH01000003.1"/>
</dbReference>
<evidence type="ECO:0000259" key="8">
    <source>
        <dbReference type="SMART" id="SM00479"/>
    </source>
</evidence>
<keyword evidence="1" id="KW-0808">Transferase</keyword>
<sequence length="179" mass="20492">MNFIAFDFETANAKRNSACSLALTVVEDNQITDSFYSLINPESEFHWRNTQIHGITAQDVAQAPTFGQLWPHIAGIFYNQNLLVAHNAPFDCSVLKHCLLKEGLEVPRFNILDTVKTSKHFYQNFPNHKLDTLCQELNIRLDHHHNANDDALACAKILLHQEKEFGLNQLESFVKVYPK</sequence>
<evidence type="ECO:0000313" key="10">
    <source>
        <dbReference type="Proteomes" id="UP000051048"/>
    </source>
</evidence>
<evidence type="ECO:0000256" key="4">
    <source>
        <dbReference type="ARBA" id="ARBA00022722"/>
    </source>
</evidence>